<feature type="binding site" evidence="8">
    <location>
        <position position="41"/>
    </location>
    <ligand>
        <name>FMN</name>
        <dbReference type="ChEBI" id="CHEBI:58210"/>
        <note>ligand shared between dimeric partners</note>
    </ligand>
</feature>
<keyword evidence="2 7" id="KW-0285">Flavoprotein</keyword>
<evidence type="ECO:0000256" key="6">
    <source>
        <dbReference type="ARBA" id="ARBA00023027"/>
    </source>
</evidence>
<evidence type="ECO:0000256" key="7">
    <source>
        <dbReference type="PIRNR" id="PIRNR000232"/>
    </source>
</evidence>
<comment type="similarity">
    <text evidence="1 7">Belongs to the nitroreductase family.</text>
</comment>
<accession>A0A1T0CRA3</accession>
<proteinExistence type="inferred from homology"/>
<dbReference type="Pfam" id="PF00881">
    <property type="entry name" value="Nitroreductase"/>
    <property type="match status" value="1"/>
</dbReference>
<gene>
    <name evidence="10" type="ORF">B0680_04455</name>
</gene>
<evidence type="ECO:0000256" key="2">
    <source>
        <dbReference type="ARBA" id="ARBA00022630"/>
    </source>
</evidence>
<dbReference type="AlphaFoldDB" id="A0A1T0CRA3"/>
<dbReference type="SUPFAM" id="SSF55469">
    <property type="entry name" value="FMN-dependent nitroreductase-like"/>
    <property type="match status" value="1"/>
</dbReference>
<sequence>MKNPVLDIIHQRRSIGNLVLPMPNQDELDAVLHAAMVAPDHKQLKPWKFWVLTGDALVEFGKVLLQAAEADAVAQGVTLDDATIKKTLNMPLRAPMIIVIATDMKSHEKVPPFEQLLSAGAAAQNILLALESLGYKSVWRTGLLCNTDAVKAYFGVGADDTICGLIYTGSSSVQMPARDAHDLSQFVQYRDSNHYDA</sequence>
<evidence type="ECO:0000259" key="9">
    <source>
        <dbReference type="Pfam" id="PF00881"/>
    </source>
</evidence>
<dbReference type="Proteomes" id="UP000189800">
    <property type="component" value="Unassembled WGS sequence"/>
</dbReference>
<evidence type="ECO:0000313" key="10">
    <source>
        <dbReference type="EMBL" id="OOS24681.1"/>
    </source>
</evidence>
<dbReference type="GO" id="GO:0016491">
    <property type="term" value="F:oxidoreductase activity"/>
    <property type="evidence" value="ECO:0007669"/>
    <property type="project" value="UniProtKB-UniRule"/>
</dbReference>
<evidence type="ECO:0000256" key="1">
    <source>
        <dbReference type="ARBA" id="ARBA00007118"/>
    </source>
</evidence>
<feature type="binding site" description="in other chain" evidence="8">
    <location>
        <begin position="139"/>
        <end position="141"/>
    </location>
    <ligand>
        <name>FMN</name>
        <dbReference type="ChEBI" id="CHEBI:58210"/>
        <note>ligand shared between dimeric partners</note>
    </ligand>
</feature>
<dbReference type="CDD" id="cd02135">
    <property type="entry name" value="YdjA-like"/>
    <property type="match status" value="1"/>
</dbReference>
<dbReference type="InterPro" id="IPR029479">
    <property type="entry name" value="Nitroreductase"/>
</dbReference>
<name>A0A1T0CRA3_9GAMM</name>
<dbReference type="STRING" id="470453.B0680_04455"/>
<comment type="caution">
    <text evidence="10">The sequence shown here is derived from an EMBL/GenBank/DDBJ whole genome shotgun (WGS) entry which is preliminary data.</text>
</comment>
<keyword evidence="11" id="KW-1185">Reference proteome</keyword>
<dbReference type="InterPro" id="IPR026021">
    <property type="entry name" value="YdjA-like"/>
</dbReference>
<evidence type="ECO:0000256" key="8">
    <source>
        <dbReference type="PIRSR" id="PIRSR000232-1"/>
    </source>
</evidence>
<dbReference type="OrthoDB" id="9804207at2"/>
<dbReference type="EC" id="1.-.-.-" evidence="7"/>
<keyword evidence="5 7" id="KW-0560">Oxidoreductase</keyword>
<comment type="cofactor">
    <cofactor evidence="8">
        <name>FMN</name>
        <dbReference type="ChEBI" id="CHEBI:58210"/>
    </cofactor>
    <text evidence="8">Binds 1 FMN per subunit.</text>
</comment>
<dbReference type="InterPro" id="IPR052530">
    <property type="entry name" value="NAD(P)H_nitroreductase"/>
</dbReference>
<protein>
    <recommendedName>
        <fullName evidence="7">Putative NAD(P)H nitroreductase</fullName>
        <ecNumber evidence="7">1.-.-.-</ecNumber>
    </recommendedName>
</protein>
<feature type="binding site" description="in other chain" evidence="8">
    <location>
        <begin position="12"/>
        <end position="14"/>
    </location>
    <ligand>
        <name>FMN</name>
        <dbReference type="ChEBI" id="CHEBI:58210"/>
        <note>ligand shared between dimeric partners</note>
    </ligand>
</feature>
<dbReference type="PIRSF" id="PIRSF000232">
    <property type="entry name" value="YdjA"/>
    <property type="match status" value="1"/>
</dbReference>
<dbReference type="PANTHER" id="PTHR43821">
    <property type="entry name" value="NAD(P)H NITROREDUCTASE YDJA-RELATED"/>
    <property type="match status" value="1"/>
</dbReference>
<evidence type="ECO:0000256" key="5">
    <source>
        <dbReference type="ARBA" id="ARBA00023002"/>
    </source>
</evidence>
<evidence type="ECO:0000256" key="3">
    <source>
        <dbReference type="ARBA" id="ARBA00022643"/>
    </source>
</evidence>
<evidence type="ECO:0000313" key="11">
    <source>
        <dbReference type="Proteomes" id="UP000189800"/>
    </source>
</evidence>
<dbReference type="PANTHER" id="PTHR43821:SF1">
    <property type="entry name" value="NAD(P)H NITROREDUCTASE YDJA-RELATED"/>
    <property type="match status" value="1"/>
</dbReference>
<reference evidence="10 11" key="1">
    <citation type="submission" date="2017-02" db="EMBL/GenBank/DDBJ databases">
        <title>Draft genome sequence of Moraxella pluranimalium CCUG 54913T type strain.</title>
        <authorList>
            <person name="Salva-Serra F."/>
            <person name="Engstrom-Jakobsson H."/>
            <person name="Thorell K."/>
            <person name="Jaen-Luchoro D."/>
            <person name="Gonzales-Siles L."/>
            <person name="Karlsson R."/>
            <person name="Yazdan S."/>
            <person name="Boulund F."/>
            <person name="Johnning A."/>
            <person name="Engstrand L."/>
            <person name="Kristiansson E."/>
            <person name="Moore E."/>
        </authorList>
    </citation>
    <scope>NUCLEOTIDE SEQUENCE [LARGE SCALE GENOMIC DNA]</scope>
    <source>
        <strain evidence="10 11">CCUG 54913</strain>
    </source>
</reference>
<dbReference type="Gene3D" id="3.40.109.10">
    <property type="entry name" value="NADH Oxidase"/>
    <property type="match status" value="1"/>
</dbReference>
<dbReference type="InterPro" id="IPR000415">
    <property type="entry name" value="Nitroreductase-like"/>
</dbReference>
<evidence type="ECO:0000256" key="4">
    <source>
        <dbReference type="ARBA" id="ARBA00022857"/>
    </source>
</evidence>
<organism evidence="10 11">
    <name type="scientific">Moraxella pluranimalium</name>
    <dbReference type="NCBI Taxonomy" id="470453"/>
    <lineage>
        <taxon>Bacteria</taxon>
        <taxon>Pseudomonadati</taxon>
        <taxon>Pseudomonadota</taxon>
        <taxon>Gammaproteobacteria</taxon>
        <taxon>Moraxellales</taxon>
        <taxon>Moraxellaceae</taxon>
        <taxon>Moraxella</taxon>
    </lineage>
</organism>
<keyword evidence="6 7" id="KW-0520">NAD</keyword>
<keyword evidence="4 7" id="KW-0521">NADP</keyword>
<keyword evidence="3 7" id="KW-0288">FMN</keyword>
<dbReference type="EMBL" id="MUYU01000009">
    <property type="protein sequence ID" value="OOS24681.1"/>
    <property type="molecule type" value="Genomic_DNA"/>
</dbReference>
<dbReference type="RefSeq" id="WP_078253850.1">
    <property type="nucleotide sequence ID" value="NZ_MUYU01000009.1"/>
</dbReference>
<feature type="domain" description="Nitroreductase" evidence="9">
    <location>
        <begin position="9"/>
        <end position="169"/>
    </location>
</feature>